<evidence type="ECO:0000259" key="6">
    <source>
        <dbReference type="PROSITE" id="PS51123"/>
    </source>
</evidence>
<evidence type="ECO:0000256" key="3">
    <source>
        <dbReference type="ARBA" id="ARBA00023237"/>
    </source>
</evidence>
<feature type="transmembrane region" description="Helical" evidence="5">
    <location>
        <begin position="24"/>
        <end position="45"/>
    </location>
</feature>
<keyword evidence="5" id="KW-0812">Transmembrane</keyword>
<dbReference type="AlphaFoldDB" id="A0A059GCA4"/>
<dbReference type="RefSeq" id="WP_035534834.1">
    <property type="nucleotide sequence ID" value="NZ_ARYL01000001.1"/>
</dbReference>
<dbReference type="InterPro" id="IPR006665">
    <property type="entry name" value="OmpA-like"/>
</dbReference>
<protein>
    <submittedName>
        <fullName evidence="7">OmpA family protein</fullName>
    </submittedName>
</protein>
<organism evidence="7 8">
    <name type="scientific">Hyphomonas oceanitis SCH89</name>
    <dbReference type="NCBI Taxonomy" id="1280953"/>
    <lineage>
        <taxon>Bacteria</taxon>
        <taxon>Pseudomonadati</taxon>
        <taxon>Pseudomonadota</taxon>
        <taxon>Alphaproteobacteria</taxon>
        <taxon>Hyphomonadales</taxon>
        <taxon>Hyphomonadaceae</taxon>
        <taxon>Hyphomonas</taxon>
    </lineage>
</organism>
<dbReference type="CDD" id="cd07185">
    <property type="entry name" value="OmpA_C-like"/>
    <property type="match status" value="1"/>
</dbReference>
<dbReference type="PANTHER" id="PTHR30329">
    <property type="entry name" value="STATOR ELEMENT OF FLAGELLAR MOTOR COMPLEX"/>
    <property type="match status" value="1"/>
</dbReference>
<dbReference type="STRING" id="1280953.HOC_00935"/>
<dbReference type="GO" id="GO:0009279">
    <property type="term" value="C:cell outer membrane"/>
    <property type="evidence" value="ECO:0007669"/>
    <property type="project" value="UniProtKB-SubCell"/>
</dbReference>
<evidence type="ECO:0000256" key="4">
    <source>
        <dbReference type="PROSITE-ProRule" id="PRU00473"/>
    </source>
</evidence>
<evidence type="ECO:0000256" key="5">
    <source>
        <dbReference type="SAM" id="Phobius"/>
    </source>
</evidence>
<dbReference type="InterPro" id="IPR006664">
    <property type="entry name" value="OMP_bac"/>
</dbReference>
<accession>A0A059GCA4</accession>
<keyword evidence="8" id="KW-1185">Reference proteome</keyword>
<evidence type="ECO:0000256" key="1">
    <source>
        <dbReference type="ARBA" id="ARBA00004442"/>
    </source>
</evidence>
<gene>
    <name evidence="7" type="ORF">HOC_00935</name>
</gene>
<keyword evidence="2 4" id="KW-0472">Membrane</keyword>
<proteinExistence type="predicted"/>
<dbReference type="PROSITE" id="PS51123">
    <property type="entry name" value="OMPA_2"/>
    <property type="match status" value="1"/>
</dbReference>
<keyword evidence="3" id="KW-0998">Cell outer membrane</keyword>
<dbReference type="InterPro" id="IPR050330">
    <property type="entry name" value="Bact_OuterMem_StrucFunc"/>
</dbReference>
<dbReference type="PATRIC" id="fig|1280953.3.peg.185"/>
<evidence type="ECO:0000313" key="7">
    <source>
        <dbReference type="EMBL" id="KDA04406.1"/>
    </source>
</evidence>
<dbReference type="PANTHER" id="PTHR30329:SF21">
    <property type="entry name" value="LIPOPROTEIN YIAD-RELATED"/>
    <property type="match status" value="1"/>
</dbReference>
<dbReference type="eggNOG" id="COG2885">
    <property type="taxonomic scope" value="Bacteria"/>
</dbReference>
<evidence type="ECO:0000256" key="2">
    <source>
        <dbReference type="ARBA" id="ARBA00023136"/>
    </source>
</evidence>
<sequence>MATFSLLEKRTESRRIRYRSARRLPFMPYGFVPAFGLLVLLWIGMGPFAKYVIEQSVIRSTEQVIETNDAGWAQAVVSGQQVWLEGQPATPMEGEQLVSLVRAARMPALFGDERPVTRVRARYGAPITSTIPTRKPEWTFRVSDGILKLEGNVPDEVTRSSLAAAAEGLVDGQHITRVDDLLTVTHVADNPAYAEVALKGISAVGQCDQGVATFLNEEFSLRCELPNDGVARIQQLIAQPLPVGRLGNVDILPNEAVATCDSSLADLLSGTHIEFALASAAIDPSSNDLLQSVADAAANCPGTLRIEGHTDSMGSANANELLGDARAEAVREALIERGIPAERLIAQGFGARRPIDDNTTAEGRAHNRRIEIRVVRASD</sequence>
<dbReference type="Gene3D" id="3.40.1520.20">
    <property type="match status" value="1"/>
</dbReference>
<dbReference type="EMBL" id="ARYL01000001">
    <property type="protein sequence ID" value="KDA04406.1"/>
    <property type="molecule type" value="Genomic_DNA"/>
</dbReference>
<dbReference type="OrthoDB" id="5525824at2"/>
<feature type="domain" description="OmpA-like" evidence="6">
    <location>
        <begin position="262"/>
        <end position="378"/>
    </location>
</feature>
<dbReference type="InterPro" id="IPR036737">
    <property type="entry name" value="OmpA-like_sf"/>
</dbReference>
<name>A0A059GCA4_9PROT</name>
<dbReference type="Pfam" id="PF00691">
    <property type="entry name" value="OmpA"/>
    <property type="match status" value="1"/>
</dbReference>
<evidence type="ECO:0000313" key="8">
    <source>
        <dbReference type="Proteomes" id="UP000024942"/>
    </source>
</evidence>
<dbReference type="PRINTS" id="PR01021">
    <property type="entry name" value="OMPADOMAIN"/>
</dbReference>
<dbReference type="Gene3D" id="3.30.1330.60">
    <property type="entry name" value="OmpA-like domain"/>
    <property type="match status" value="1"/>
</dbReference>
<keyword evidence="5" id="KW-1133">Transmembrane helix</keyword>
<dbReference type="SUPFAM" id="SSF103088">
    <property type="entry name" value="OmpA-like"/>
    <property type="match status" value="1"/>
</dbReference>
<reference evidence="7 8" key="1">
    <citation type="journal article" date="2014" name="Antonie Van Leeuwenhoek">
        <title>Hyphomonas beringensis sp. nov. and Hyphomonas chukchiensis sp. nov., isolated from surface seawater of the Bering Sea and Chukchi Sea.</title>
        <authorList>
            <person name="Li C."/>
            <person name="Lai Q."/>
            <person name="Li G."/>
            <person name="Dong C."/>
            <person name="Wang J."/>
            <person name="Liao Y."/>
            <person name="Shao Z."/>
        </authorList>
    </citation>
    <scope>NUCLEOTIDE SEQUENCE [LARGE SCALE GENOMIC DNA]</scope>
    <source>
        <strain evidence="7 8">SCH89</strain>
    </source>
</reference>
<dbReference type="Proteomes" id="UP000024942">
    <property type="component" value="Unassembled WGS sequence"/>
</dbReference>
<comment type="caution">
    <text evidence="7">The sequence shown here is derived from an EMBL/GenBank/DDBJ whole genome shotgun (WGS) entry which is preliminary data.</text>
</comment>
<comment type="subcellular location">
    <subcellularLocation>
        <location evidence="1">Cell outer membrane</location>
    </subcellularLocation>
</comment>